<feature type="domain" description="DUF3850" evidence="1">
    <location>
        <begin position="4"/>
        <end position="83"/>
    </location>
</feature>
<organism evidence="2">
    <name type="scientific">viral metagenome</name>
    <dbReference type="NCBI Taxonomy" id="1070528"/>
    <lineage>
        <taxon>unclassified sequences</taxon>
        <taxon>metagenomes</taxon>
        <taxon>organismal metagenomes</taxon>
    </lineage>
</organism>
<evidence type="ECO:0000313" key="2">
    <source>
        <dbReference type="EMBL" id="QJA97433.1"/>
    </source>
</evidence>
<dbReference type="InterPro" id="IPR015947">
    <property type="entry name" value="PUA-like_sf"/>
</dbReference>
<gene>
    <name evidence="2" type="ORF">MM415B06264_0009</name>
</gene>
<dbReference type="Pfam" id="PF12961">
    <property type="entry name" value="DUF3850"/>
    <property type="match status" value="1"/>
</dbReference>
<proteinExistence type="predicted"/>
<dbReference type="InterPro" id="IPR039440">
    <property type="entry name" value="DUF3850"/>
</dbReference>
<name>A0A6M3LRN6_9ZZZZ</name>
<evidence type="ECO:0000259" key="1">
    <source>
        <dbReference type="Pfam" id="PF12961"/>
    </source>
</evidence>
<protein>
    <recommendedName>
        <fullName evidence="1">DUF3850 domain-containing protein</fullName>
    </recommendedName>
</protein>
<sequence length="97" mass="11058">MPKVHELKTWPQMFQDVKSGTKNFEYRKNDRDFQVGDALILKEFNPAIQMYSGDTITVKITYLLQGIAAIRVGVPEGFCIMGISPNQKIHEDSQARL</sequence>
<dbReference type="AlphaFoldDB" id="A0A6M3LRN6"/>
<reference evidence="2" key="1">
    <citation type="submission" date="2020-03" db="EMBL/GenBank/DDBJ databases">
        <title>The deep terrestrial virosphere.</title>
        <authorList>
            <person name="Holmfeldt K."/>
            <person name="Nilsson E."/>
            <person name="Simone D."/>
            <person name="Lopez-Fernandez M."/>
            <person name="Wu X."/>
            <person name="de Brujin I."/>
            <person name="Lundin D."/>
            <person name="Andersson A."/>
            <person name="Bertilsson S."/>
            <person name="Dopson M."/>
        </authorList>
    </citation>
    <scope>NUCLEOTIDE SEQUENCE</scope>
    <source>
        <strain evidence="2">MM415B06264</strain>
    </source>
</reference>
<dbReference type="SUPFAM" id="SSF88697">
    <property type="entry name" value="PUA domain-like"/>
    <property type="match status" value="1"/>
</dbReference>
<dbReference type="EMBL" id="MT143493">
    <property type="protein sequence ID" value="QJA97433.1"/>
    <property type="molecule type" value="Genomic_DNA"/>
</dbReference>
<dbReference type="Gene3D" id="2.30.130.30">
    <property type="entry name" value="Hypothetical protein"/>
    <property type="match status" value="1"/>
</dbReference>
<accession>A0A6M3LRN6</accession>